<keyword evidence="4" id="KW-0808">Transferase</keyword>
<keyword evidence="3" id="KW-0328">Glycosyltransferase</keyword>
<evidence type="ECO:0000256" key="8">
    <source>
        <dbReference type="SAM" id="Phobius"/>
    </source>
</evidence>
<dbReference type="InterPro" id="IPR050297">
    <property type="entry name" value="LipidA_mod_glycosyltrf_83"/>
</dbReference>
<keyword evidence="7 8" id="KW-0472">Membrane</keyword>
<dbReference type="InterPro" id="IPR038731">
    <property type="entry name" value="RgtA/B/C-like"/>
</dbReference>
<dbReference type="GO" id="GO:0009103">
    <property type="term" value="P:lipopolysaccharide biosynthetic process"/>
    <property type="evidence" value="ECO:0007669"/>
    <property type="project" value="UniProtKB-ARBA"/>
</dbReference>
<feature type="transmembrane region" description="Helical" evidence="8">
    <location>
        <begin position="193"/>
        <end position="212"/>
    </location>
</feature>
<dbReference type="EMBL" id="CP060007">
    <property type="protein sequence ID" value="QNA45134.1"/>
    <property type="molecule type" value="Genomic_DNA"/>
</dbReference>
<keyword evidence="11" id="KW-1185">Reference proteome</keyword>
<feature type="transmembrane region" description="Helical" evidence="8">
    <location>
        <begin position="320"/>
        <end position="341"/>
    </location>
</feature>
<evidence type="ECO:0000313" key="11">
    <source>
        <dbReference type="Proteomes" id="UP000515344"/>
    </source>
</evidence>
<evidence type="ECO:0000256" key="1">
    <source>
        <dbReference type="ARBA" id="ARBA00004651"/>
    </source>
</evidence>
<evidence type="ECO:0000313" key="10">
    <source>
        <dbReference type="EMBL" id="QNA45134.1"/>
    </source>
</evidence>
<feature type="transmembrane region" description="Helical" evidence="8">
    <location>
        <begin position="243"/>
        <end position="261"/>
    </location>
</feature>
<evidence type="ECO:0000259" key="9">
    <source>
        <dbReference type="Pfam" id="PF13231"/>
    </source>
</evidence>
<comment type="subcellular location">
    <subcellularLocation>
        <location evidence="1">Cell membrane</location>
        <topology evidence="1">Multi-pass membrane protein</topology>
    </subcellularLocation>
</comment>
<name>A0A7G5XI31_9BACT</name>
<feature type="transmembrane region" description="Helical" evidence="8">
    <location>
        <begin position="268"/>
        <end position="284"/>
    </location>
</feature>
<protein>
    <submittedName>
        <fullName evidence="10">Glycosyltransferase family 39 protein</fullName>
    </submittedName>
</protein>
<dbReference type="PANTHER" id="PTHR33908">
    <property type="entry name" value="MANNOSYLTRANSFERASE YKCB-RELATED"/>
    <property type="match status" value="1"/>
</dbReference>
<dbReference type="PANTHER" id="PTHR33908:SF11">
    <property type="entry name" value="MEMBRANE PROTEIN"/>
    <property type="match status" value="1"/>
</dbReference>
<evidence type="ECO:0000256" key="6">
    <source>
        <dbReference type="ARBA" id="ARBA00022989"/>
    </source>
</evidence>
<evidence type="ECO:0000256" key="5">
    <source>
        <dbReference type="ARBA" id="ARBA00022692"/>
    </source>
</evidence>
<keyword evidence="6 8" id="KW-1133">Transmembrane helix</keyword>
<dbReference type="GO" id="GO:0005886">
    <property type="term" value="C:plasma membrane"/>
    <property type="evidence" value="ECO:0007669"/>
    <property type="project" value="UniProtKB-SubCell"/>
</dbReference>
<reference evidence="11" key="1">
    <citation type="submission" date="2020-08" db="EMBL/GenBank/DDBJ databases">
        <title>Lacibacter sp. S13-6-6 genome sequencing.</title>
        <authorList>
            <person name="Jin L."/>
        </authorList>
    </citation>
    <scope>NUCLEOTIDE SEQUENCE [LARGE SCALE GENOMIC DNA]</scope>
    <source>
        <strain evidence="11">S13-6-6</strain>
    </source>
</reference>
<dbReference type="AlphaFoldDB" id="A0A7G5XI31"/>
<proteinExistence type="predicted"/>
<keyword evidence="5 8" id="KW-0812">Transmembrane</keyword>
<evidence type="ECO:0000256" key="7">
    <source>
        <dbReference type="ARBA" id="ARBA00023136"/>
    </source>
</evidence>
<sequence length="518" mass="60282">MNLTKSVWPFILLLALIKFALPFFLQHPVYELHRDEFLYLEQGRHLAWGYMEVPPMLSWLSYLTHVFGGSFFWVKFWPSLFGAITLIVTCAMVLEMGGKLFAVVVAGLCIMFTAYLRLHFLFQANFLEVFWWALSAYFIIRYINSKQIKYLYWIGFSFGCAWLSKNSVSFFIIGFAVALLLTQYRSLLLNKHLYGAGLLALVIALPNLIWQYNHNWPLLHHMEELRETQLKFLSPVDFLMGQILMYFTAFFIWVMGLIWLFTAKSKPYRMLAWIYLTVIVLLIVSSGKNYYSMGLYPMLFAAGSVALQQWTTVKLKSLRWVTVAVILFLAGFTLPMAMPLWEPDKLAAFYQKRDVEGTGMLQWEDQQNHSLPQDFADYLGWKEITEKTEKLYQSLPQVDKDSTVVYCRHYGLAGALKYYGKDAQFKSKVISDNGSFLHWIPNEFGFKHLIFVGRRMPGADDEVFQHFEKVTLIDSVTYKHSRQLGDKVIFFENVDSIGSKMAAEGLKQMKQEFNRKKL</sequence>
<feature type="transmembrane region" description="Helical" evidence="8">
    <location>
        <begin position="290"/>
        <end position="308"/>
    </location>
</feature>
<evidence type="ECO:0000256" key="2">
    <source>
        <dbReference type="ARBA" id="ARBA00022475"/>
    </source>
</evidence>
<feature type="transmembrane region" description="Helical" evidence="8">
    <location>
        <begin position="150"/>
        <end position="181"/>
    </location>
</feature>
<dbReference type="Proteomes" id="UP000515344">
    <property type="component" value="Chromosome"/>
</dbReference>
<evidence type="ECO:0000256" key="3">
    <source>
        <dbReference type="ARBA" id="ARBA00022676"/>
    </source>
</evidence>
<feature type="transmembrane region" description="Helical" evidence="8">
    <location>
        <begin position="76"/>
        <end position="94"/>
    </location>
</feature>
<evidence type="ECO:0000256" key="4">
    <source>
        <dbReference type="ARBA" id="ARBA00022679"/>
    </source>
</evidence>
<dbReference type="Pfam" id="PF13231">
    <property type="entry name" value="PMT_2"/>
    <property type="match status" value="1"/>
</dbReference>
<feature type="transmembrane region" description="Helical" evidence="8">
    <location>
        <begin position="7"/>
        <end position="25"/>
    </location>
</feature>
<gene>
    <name evidence="10" type="ORF">H4075_02745</name>
</gene>
<keyword evidence="2" id="KW-1003">Cell membrane</keyword>
<accession>A0A7G5XI31</accession>
<feature type="transmembrane region" description="Helical" evidence="8">
    <location>
        <begin position="100"/>
        <end position="118"/>
    </location>
</feature>
<dbReference type="GO" id="GO:0016763">
    <property type="term" value="F:pentosyltransferase activity"/>
    <property type="evidence" value="ECO:0007669"/>
    <property type="project" value="TreeGrafter"/>
</dbReference>
<organism evidence="10 11">
    <name type="scientific">Lacibacter sediminis</name>
    <dbReference type="NCBI Taxonomy" id="2760713"/>
    <lineage>
        <taxon>Bacteria</taxon>
        <taxon>Pseudomonadati</taxon>
        <taxon>Bacteroidota</taxon>
        <taxon>Chitinophagia</taxon>
        <taxon>Chitinophagales</taxon>
        <taxon>Chitinophagaceae</taxon>
        <taxon>Lacibacter</taxon>
    </lineage>
</organism>
<dbReference type="KEGG" id="lacs:H4075_02745"/>
<dbReference type="RefSeq" id="WP_182803924.1">
    <property type="nucleotide sequence ID" value="NZ_CP060007.1"/>
</dbReference>
<feature type="domain" description="Glycosyltransferase RgtA/B/C/D-like" evidence="9">
    <location>
        <begin position="53"/>
        <end position="210"/>
    </location>
</feature>